<comment type="function">
    <text evidence="3">The glycine cleavage system catalyzes the degradation of glycine. The H protein shuttles the methylamine group of glycine from the P protein to the T protein.</text>
</comment>
<dbReference type="InterPro" id="IPR011053">
    <property type="entry name" value="Single_hybrid_motif"/>
</dbReference>
<sequence length="128" mass="14090">MDNPKELKYSKDHEWVKVEGNKATIGITDHAQGKLGDVVFVELPEIDAEYSAHDAIANLESVKAVSEVFSPISGKVIEVNQALEDSPDLINKAAFTEGWIVVLEMSDPGELDQLLAAEEYGKFVEEED</sequence>
<evidence type="ECO:0000256" key="4">
    <source>
        <dbReference type="PIRSR" id="PIRSR617453-50"/>
    </source>
</evidence>
<accession>A0A1I2U767</accession>
<dbReference type="CDD" id="cd06848">
    <property type="entry name" value="GCS_H"/>
    <property type="match status" value="1"/>
</dbReference>
<protein>
    <recommendedName>
        <fullName evidence="3">Glycine cleavage system H protein</fullName>
    </recommendedName>
</protein>
<dbReference type="Pfam" id="PF01597">
    <property type="entry name" value="GCV_H"/>
    <property type="match status" value="1"/>
</dbReference>
<dbReference type="InterPro" id="IPR000089">
    <property type="entry name" value="Biotin_lipoyl"/>
</dbReference>
<dbReference type="NCBIfam" id="TIGR00527">
    <property type="entry name" value="gcvH"/>
    <property type="match status" value="1"/>
</dbReference>
<dbReference type="SUPFAM" id="SSF51230">
    <property type="entry name" value="Single hybrid motif"/>
    <property type="match status" value="1"/>
</dbReference>
<feature type="modified residue" description="N6-lipoyllysine" evidence="3 4">
    <location>
        <position position="63"/>
    </location>
</feature>
<dbReference type="InterPro" id="IPR002930">
    <property type="entry name" value="GCV_H"/>
</dbReference>
<evidence type="ECO:0000313" key="7">
    <source>
        <dbReference type="Proteomes" id="UP000199337"/>
    </source>
</evidence>
<gene>
    <name evidence="3" type="primary">gcvH</name>
    <name evidence="6" type="ORF">SAMN05660649_02544</name>
</gene>
<evidence type="ECO:0000256" key="1">
    <source>
        <dbReference type="ARBA" id="ARBA00009249"/>
    </source>
</evidence>
<dbReference type="RefSeq" id="WP_092471738.1">
    <property type="nucleotide sequence ID" value="NZ_FOOX01000008.1"/>
</dbReference>
<organism evidence="6 7">
    <name type="scientific">Desulfotruncus arcticus DSM 17038</name>
    <dbReference type="NCBI Taxonomy" id="1121424"/>
    <lineage>
        <taxon>Bacteria</taxon>
        <taxon>Bacillati</taxon>
        <taxon>Bacillota</taxon>
        <taxon>Clostridia</taxon>
        <taxon>Eubacteriales</taxon>
        <taxon>Desulfallaceae</taxon>
        <taxon>Desulfotruncus</taxon>
    </lineage>
</organism>
<evidence type="ECO:0000313" key="6">
    <source>
        <dbReference type="EMBL" id="SFG73005.1"/>
    </source>
</evidence>
<keyword evidence="7" id="KW-1185">Reference proteome</keyword>
<dbReference type="AlphaFoldDB" id="A0A1I2U767"/>
<comment type="subunit">
    <text evidence="3">The glycine cleavage system is composed of four proteins: P, T, L and H.</text>
</comment>
<dbReference type="InterPro" id="IPR017453">
    <property type="entry name" value="GCV_H_sub"/>
</dbReference>
<evidence type="ECO:0000256" key="3">
    <source>
        <dbReference type="HAMAP-Rule" id="MF_00272"/>
    </source>
</evidence>
<proteinExistence type="inferred from homology"/>
<dbReference type="InterPro" id="IPR033753">
    <property type="entry name" value="GCV_H/Fam206"/>
</dbReference>
<evidence type="ECO:0000256" key="2">
    <source>
        <dbReference type="ARBA" id="ARBA00022823"/>
    </source>
</evidence>
<dbReference type="GO" id="GO:0019464">
    <property type="term" value="P:glycine decarboxylation via glycine cleavage system"/>
    <property type="evidence" value="ECO:0007669"/>
    <property type="project" value="UniProtKB-UniRule"/>
</dbReference>
<dbReference type="NCBIfam" id="NF002270">
    <property type="entry name" value="PRK01202.1"/>
    <property type="match status" value="1"/>
</dbReference>
<reference evidence="7" key="1">
    <citation type="submission" date="2016-10" db="EMBL/GenBank/DDBJ databases">
        <authorList>
            <person name="Varghese N."/>
            <person name="Submissions S."/>
        </authorList>
    </citation>
    <scope>NUCLEOTIDE SEQUENCE [LARGE SCALE GENOMIC DNA]</scope>
    <source>
        <strain evidence="7">DSM 17038</strain>
    </source>
</reference>
<dbReference type="PANTHER" id="PTHR11715">
    <property type="entry name" value="GLYCINE CLEAVAGE SYSTEM H PROTEIN"/>
    <property type="match status" value="1"/>
</dbReference>
<dbReference type="PANTHER" id="PTHR11715:SF3">
    <property type="entry name" value="GLYCINE CLEAVAGE SYSTEM H PROTEIN-RELATED"/>
    <property type="match status" value="1"/>
</dbReference>
<dbReference type="Gene3D" id="2.40.50.100">
    <property type="match status" value="1"/>
</dbReference>
<dbReference type="GO" id="GO:0005829">
    <property type="term" value="C:cytosol"/>
    <property type="evidence" value="ECO:0007669"/>
    <property type="project" value="TreeGrafter"/>
</dbReference>
<evidence type="ECO:0000259" key="5">
    <source>
        <dbReference type="PROSITE" id="PS50968"/>
    </source>
</evidence>
<dbReference type="Proteomes" id="UP000199337">
    <property type="component" value="Unassembled WGS sequence"/>
</dbReference>
<dbReference type="GO" id="GO:0009249">
    <property type="term" value="P:protein lipoylation"/>
    <property type="evidence" value="ECO:0007669"/>
    <property type="project" value="TreeGrafter"/>
</dbReference>
<dbReference type="OrthoDB" id="9796712at2"/>
<comment type="similarity">
    <text evidence="1 3">Belongs to the GcvH family.</text>
</comment>
<feature type="domain" description="Lipoyl-binding" evidence="5">
    <location>
        <begin position="22"/>
        <end position="104"/>
    </location>
</feature>
<dbReference type="EMBL" id="FOOX01000008">
    <property type="protein sequence ID" value="SFG73005.1"/>
    <property type="molecule type" value="Genomic_DNA"/>
</dbReference>
<dbReference type="GO" id="GO:0005960">
    <property type="term" value="C:glycine cleavage complex"/>
    <property type="evidence" value="ECO:0007669"/>
    <property type="project" value="InterPro"/>
</dbReference>
<dbReference type="PROSITE" id="PS50968">
    <property type="entry name" value="BIOTINYL_LIPOYL"/>
    <property type="match status" value="1"/>
</dbReference>
<comment type="cofactor">
    <cofactor evidence="3">
        <name>(R)-lipoate</name>
        <dbReference type="ChEBI" id="CHEBI:83088"/>
    </cofactor>
    <text evidence="3">Binds 1 lipoyl cofactor covalently.</text>
</comment>
<keyword evidence="2 3" id="KW-0450">Lipoyl</keyword>
<name>A0A1I2U767_9FIRM</name>
<dbReference type="HAMAP" id="MF_00272">
    <property type="entry name" value="GcvH"/>
    <property type="match status" value="1"/>
</dbReference>
<dbReference type="STRING" id="341036.SAMN05660649_02544"/>